<dbReference type="PANTHER" id="PTHR43267">
    <property type="entry name" value="TRNA THREONYLCARBAMOYLADENOSINE DEHYDRATASE"/>
    <property type="match status" value="1"/>
</dbReference>
<dbReference type="GO" id="GO:0061503">
    <property type="term" value="F:tRNA threonylcarbamoyladenosine dehydratase"/>
    <property type="evidence" value="ECO:0007669"/>
    <property type="project" value="TreeGrafter"/>
</dbReference>
<comment type="caution">
    <text evidence="2">The sequence shown here is derived from an EMBL/GenBank/DDBJ whole genome shotgun (WGS) entry which is preliminary data.</text>
</comment>
<dbReference type="EMBL" id="JXXR01000003">
    <property type="protein sequence ID" value="KJY76765.1"/>
    <property type="molecule type" value="Genomic_DNA"/>
</dbReference>
<dbReference type="RefSeq" id="WP_045985218.1">
    <property type="nucleotide sequence ID" value="NZ_CP063052.1"/>
</dbReference>
<dbReference type="InterPro" id="IPR045886">
    <property type="entry name" value="ThiF/MoeB/HesA"/>
</dbReference>
<evidence type="ECO:0000259" key="1">
    <source>
        <dbReference type="Pfam" id="PF00899"/>
    </source>
</evidence>
<dbReference type="GO" id="GO:0061504">
    <property type="term" value="P:cyclic threonylcarbamoyladenosine biosynthetic process"/>
    <property type="evidence" value="ECO:0007669"/>
    <property type="project" value="TreeGrafter"/>
</dbReference>
<dbReference type="PANTHER" id="PTHR43267:SF1">
    <property type="entry name" value="TRNA THREONYLCARBAMOYLADENOSINE DEHYDRATASE"/>
    <property type="match status" value="1"/>
</dbReference>
<dbReference type="AlphaFoldDB" id="A0A837GA48"/>
<sequence>MDYSRNWLFVSPTEQQQLASTKLLIVGCGIGGVVAELALRTGIRHITIADGDTIESSNLNRQNFTSHELGKNKASAIGDRLTKIDATASINVIDKFLDESDLKTHIPEHDFVINTIDFDAPEFPLVHQICKEHKKVEIFPINLGFGSGMTLLDHTTPGWLEHYQVAHHTEIKQAILMHLLHSGAMSDYLVKSAETYYAKQVEYDSQLAISSSISASMAIGAIVAITKGSPVAKFPQFQYVDVMAPKVL</sequence>
<accession>A0A837GA48</accession>
<dbReference type="GO" id="GO:0008641">
    <property type="term" value="F:ubiquitin-like modifier activating enzyme activity"/>
    <property type="evidence" value="ECO:0007669"/>
    <property type="project" value="InterPro"/>
</dbReference>
<name>A0A837GA48_9VIBR</name>
<organism evidence="2">
    <name type="scientific">Vibrio coralliilyticus</name>
    <dbReference type="NCBI Taxonomy" id="190893"/>
    <lineage>
        <taxon>Bacteria</taxon>
        <taxon>Pseudomonadati</taxon>
        <taxon>Pseudomonadota</taxon>
        <taxon>Gammaproteobacteria</taxon>
        <taxon>Vibrionales</taxon>
        <taxon>Vibrionaceae</taxon>
        <taxon>Vibrio</taxon>
    </lineage>
</organism>
<gene>
    <name evidence="2" type="ORF">TW71_05360</name>
</gene>
<dbReference type="SUPFAM" id="SSF69572">
    <property type="entry name" value="Activating enzymes of the ubiquitin-like proteins"/>
    <property type="match status" value="1"/>
</dbReference>
<dbReference type="InterPro" id="IPR035985">
    <property type="entry name" value="Ubiquitin-activating_enz"/>
</dbReference>
<dbReference type="InterPro" id="IPR000594">
    <property type="entry name" value="ThiF_NAD_FAD-bd"/>
</dbReference>
<dbReference type="Gene3D" id="3.40.50.720">
    <property type="entry name" value="NAD(P)-binding Rossmann-like Domain"/>
    <property type="match status" value="1"/>
</dbReference>
<feature type="domain" description="THIF-type NAD/FAD binding fold" evidence="1">
    <location>
        <begin position="3"/>
        <end position="163"/>
    </location>
</feature>
<dbReference type="Pfam" id="PF00899">
    <property type="entry name" value="ThiF"/>
    <property type="match status" value="1"/>
</dbReference>
<evidence type="ECO:0000313" key="2">
    <source>
        <dbReference type="EMBL" id="KJY76765.1"/>
    </source>
</evidence>
<proteinExistence type="predicted"/>
<protein>
    <submittedName>
        <fullName evidence="2">Dinucleotide-utilizing enzyme</fullName>
    </submittedName>
</protein>
<reference evidence="2" key="1">
    <citation type="journal article" date="2015" name="BMC Genomics">
        <title>Genome mining reveals unlocked bioactive potential of marine Gram-negative bacteria.</title>
        <authorList>
            <person name="Machado H."/>
            <person name="Sonnenschein E.C."/>
            <person name="Melchiorsen J."/>
            <person name="Gram L."/>
        </authorList>
    </citation>
    <scope>NUCLEOTIDE SEQUENCE</scope>
    <source>
        <strain evidence="2">S2052</strain>
    </source>
</reference>